<dbReference type="Gene3D" id="3.30.450.180">
    <property type="match status" value="1"/>
</dbReference>
<reference evidence="2 3" key="1">
    <citation type="submission" date="2023-04" db="EMBL/GenBank/DDBJ databases">
        <title>Forest soil microbial communities from Buena Vista Peninsula, Colon Province, Panama.</title>
        <authorList>
            <person name="Bouskill N."/>
        </authorList>
    </citation>
    <scope>NUCLEOTIDE SEQUENCE [LARGE SCALE GENOMIC DNA]</scope>
    <source>
        <strain evidence="2 3">GGS1</strain>
    </source>
</reference>
<dbReference type="EMBL" id="JARXVH010000007">
    <property type="protein sequence ID" value="MDH6217278.1"/>
    <property type="molecule type" value="Genomic_DNA"/>
</dbReference>
<keyword evidence="3" id="KW-1185">Reference proteome</keyword>
<protein>
    <submittedName>
        <fullName evidence="2">Transcriptional regulator with XRE-family HTH domain</fullName>
    </submittedName>
</protein>
<dbReference type="Pfam" id="PF13560">
    <property type="entry name" value="HTH_31"/>
    <property type="match status" value="1"/>
</dbReference>
<name>A0ABT6LLT9_9ACTN</name>
<evidence type="ECO:0000313" key="2">
    <source>
        <dbReference type="EMBL" id="MDH6217278.1"/>
    </source>
</evidence>
<evidence type="ECO:0000259" key="1">
    <source>
        <dbReference type="SMART" id="SM00530"/>
    </source>
</evidence>
<dbReference type="CDD" id="cd00093">
    <property type="entry name" value="HTH_XRE"/>
    <property type="match status" value="1"/>
</dbReference>
<organism evidence="2 3">
    <name type="scientific">Streptomyces pseudovenezuelae</name>
    <dbReference type="NCBI Taxonomy" id="67350"/>
    <lineage>
        <taxon>Bacteria</taxon>
        <taxon>Bacillati</taxon>
        <taxon>Actinomycetota</taxon>
        <taxon>Actinomycetes</taxon>
        <taxon>Kitasatosporales</taxon>
        <taxon>Streptomycetaceae</taxon>
        <taxon>Streptomyces</taxon>
        <taxon>Streptomyces aurantiacus group</taxon>
    </lineage>
</organism>
<evidence type="ECO:0000313" key="3">
    <source>
        <dbReference type="Proteomes" id="UP001160499"/>
    </source>
</evidence>
<sequence length="310" mass="34617">MPNQPAHPDRRRQLGAFLRSRRERLTPDEVGLPLTGRRRTPGLRREELALLAGMSATWYTYLEQGRDVRASEQVLTALATALRLNDHERTHLLQLAGHGRPLPEPEERESLTPEVAAVPLLLQPHPAYVIAGNYDVLSHNRAAEELFPGLIAGVGVGEGEGEGSGTGTGVGDTEGADPPANFVRWVFLEPTARHILVDWEPEARGLLARLRTLTARHPDDPRYTRLIEDLKQGSAEVRTWWPQYEVQARRSGRKRLRHPRRGAVEYAYTAFHLAEQPEQTLVIYFDSAQAVMSLPPHSLPAHIDAPGLRT</sequence>
<dbReference type="PANTHER" id="PTHR35010">
    <property type="entry name" value="BLL4672 PROTEIN-RELATED"/>
    <property type="match status" value="1"/>
</dbReference>
<feature type="domain" description="HTH cro/C1-type" evidence="1">
    <location>
        <begin position="17"/>
        <end position="89"/>
    </location>
</feature>
<dbReference type="InterPro" id="IPR041413">
    <property type="entry name" value="MLTR_LBD"/>
</dbReference>
<dbReference type="InterPro" id="IPR001387">
    <property type="entry name" value="Cro/C1-type_HTH"/>
</dbReference>
<gene>
    <name evidence="2" type="ORF">M2283_004606</name>
</gene>
<dbReference type="InterPro" id="IPR010982">
    <property type="entry name" value="Lambda_DNA-bd_dom_sf"/>
</dbReference>
<dbReference type="SUPFAM" id="SSF47413">
    <property type="entry name" value="lambda repressor-like DNA-binding domains"/>
    <property type="match status" value="1"/>
</dbReference>
<dbReference type="Pfam" id="PF17765">
    <property type="entry name" value="MLTR_LBD"/>
    <property type="match status" value="1"/>
</dbReference>
<dbReference type="RefSeq" id="WP_280878216.1">
    <property type="nucleotide sequence ID" value="NZ_JARXVH010000007.1"/>
</dbReference>
<dbReference type="Gene3D" id="1.10.260.40">
    <property type="entry name" value="lambda repressor-like DNA-binding domains"/>
    <property type="match status" value="1"/>
</dbReference>
<dbReference type="Proteomes" id="UP001160499">
    <property type="component" value="Unassembled WGS sequence"/>
</dbReference>
<comment type="caution">
    <text evidence="2">The sequence shown here is derived from an EMBL/GenBank/DDBJ whole genome shotgun (WGS) entry which is preliminary data.</text>
</comment>
<accession>A0ABT6LLT9</accession>
<dbReference type="SMART" id="SM00530">
    <property type="entry name" value="HTH_XRE"/>
    <property type="match status" value="1"/>
</dbReference>
<proteinExistence type="predicted"/>